<accession>A0A644WUL5</accession>
<name>A0A644WUL5_9ZZZZ</name>
<dbReference type="PANTHER" id="PTHR30146">
    <property type="entry name" value="LACI-RELATED TRANSCRIPTIONAL REPRESSOR"/>
    <property type="match status" value="1"/>
</dbReference>
<protein>
    <submittedName>
        <fullName evidence="5">Catabolite control protein A</fullName>
    </submittedName>
</protein>
<dbReference type="Pfam" id="PF13377">
    <property type="entry name" value="Peripla_BP_3"/>
    <property type="match status" value="1"/>
</dbReference>
<keyword evidence="3" id="KW-0804">Transcription</keyword>
<dbReference type="GO" id="GO:0003700">
    <property type="term" value="F:DNA-binding transcription factor activity"/>
    <property type="evidence" value="ECO:0007669"/>
    <property type="project" value="TreeGrafter"/>
</dbReference>
<evidence type="ECO:0000256" key="3">
    <source>
        <dbReference type="ARBA" id="ARBA00023163"/>
    </source>
</evidence>
<dbReference type="CDD" id="cd01392">
    <property type="entry name" value="HTH_LacI"/>
    <property type="match status" value="1"/>
</dbReference>
<keyword evidence="2" id="KW-0238">DNA-binding</keyword>
<dbReference type="InterPro" id="IPR010982">
    <property type="entry name" value="Lambda_DNA-bd_dom_sf"/>
</dbReference>
<feature type="domain" description="HTH lacI-type" evidence="4">
    <location>
        <begin position="10"/>
        <end position="64"/>
    </location>
</feature>
<dbReference type="EMBL" id="VSSQ01001344">
    <property type="protein sequence ID" value="MPM07512.1"/>
    <property type="molecule type" value="Genomic_DNA"/>
</dbReference>
<reference evidence="5" key="1">
    <citation type="submission" date="2019-08" db="EMBL/GenBank/DDBJ databases">
        <authorList>
            <person name="Kucharzyk K."/>
            <person name="Murdoch R.W."/>
            <person name="Higgins S."/>
            <person name="Loffler F."/>
        </authorList>
    </citation>
    <scope>NUCLEOTIDE SEQUENCE</scope>
</reference>
<dbReference type="CDD" id="cd06267">
    <property type="entry name" value="PBP1_LacI_sugar_binding-like"/>
    <property type="match status" value="1"/>
</dbReference>
<gene>
    <name evidence="5" type="primary">ccpA_16</name>
    <name evidence="5" type="ORF">SDC9_53818</name>
</gene>
<sequence>MESKKDLRTITRKDIAIEAGVTETIVSYVINGNRYVKEEKRRKVEEAITRLNYRPNSMARALKGKKSNHILFIADDIKGEYFGKLISEIDGLAYKEDYFITLCADHQDEDFVNRIYSKFFDGIVIGSASFPLHNIQRLIDAGIPIVLLEIRDYSSIQGVYGLINTGLYDGSRRVVRTLYERGRRKLLFLDRVSTSGNWSSMDDWRLKGFTDQCNVYRLEPVVVSGCRTEDELSAKVIDLLASGYVPDGIFGRNDPIALVGMQACQKMGFNVPDDISVIGFDNTRLCRFSSPTLSSVEIEQSEIARWVMDMMMSLIDNRSSFEKRLEVYLDTKLVMRESV</sequence>
<organism evidence="5">
    <name type="scientific">bioreactor metagenome</name>
    <dbReference type="NCBI Taxonomy" id="1076179"/>
    <lineage>
        <taxon>unclassified sequences</taxon>
        <taxon>metagenomes</taxon>
        <taxon>ecological metagenomes</taxon>
    </lineage>
</organism>
<dbReference type="SUPFAM" id="SSF53822">
    <property type="entry name" value="Periplasmic binding protein-like I"/>
    <property type="match status" value="1"/>
</dbReference>
<proteinExistence type="predicted"/>
<dbReference type="SUPFAM" id="SSF47413">
    <property type="entry name" value="lambda repressor-like DNA-binding domains"/>
    <property type="match status" value="1"/>
</dbReference>
<dbReference type="Pfam" id="PF00356">
    <property type="entry name" value="LacI"/>
    <property type="match status" value="1"/>
</dbReference>
<dbReference type="AlphaFoldDB" id="A0A644WUL5"/>
<dbReference type="PROSITE" id="PS50932">
    <property type="entry name" value="HTH_LACI_2"/>
    <property type="match status" value="1"/>
</dbReference>
<evidence type="ECO:0000313" key="5">
    <source>
        <dbReference type="EMBL" id="MPM07512.1"/>
    </source>
</evidence>
<dbReference type="InterPro" id="IPR000843">
    <property type="entry name" value="HTH_LacI"/>
</dbReference>
<dbReference type="PANTHER" id="PTHR30146:SF109">
    <property type="entry name" value="HTH-TYPE TRANSCRIPTIONAL REGULATOR GALS"/>
    <property type="match status" value="1"/>
</dbReference>
<dbReference type="InterPro" id="IPR028082">
    <property type="entry name" value="Peripla_BP_I"/>
</dbReference>
<comment type="caution">
    <text evidence="5">The sequence shown here is derived from an EMBL/GenBank/DDBJ whole genome shotgun (WGS) entry which is preliminary data.</text>
</comment>
<dbReference type="Gene3D" id="1.10.260.40">
    <property type="entry name" value="lambda repressor-like DNA-binding domains"/>
    <property type="match status" value="1"/>
</dbReference>
<evidence type="ECO:0000256" key="2">
    <source>
        <dbReference type="ARBA" id="ARBA00023125"/>
    </source>
</evidence>
<dbReference type="Gene3D" id="3.40.50.2300">
    <property type="match status" value="2"/>
</dbReference>
<evidence type="ECO:0000259" key="4">
    <source>
        <dbReference type="PROSITE" id="PS50932"/>
    </source>
</evidence>
<keyword evidence="1" id="KW-0805">Transcription regulation</keyword>
<dbReference type="InterPro" id="IPR046335">
    <property type="entry name" value="LacI/GalR-like_sensor"/>
</dbReference>
<evidence type="ECO:0000256" key="1">
    <source>
        <dbReference type="ARBA" id="ARBA00023015"/>
    </source>
</evidence>
<dbReference type="SMART" id="SM00354">
    <property type="entry name" value="HTH_LACI"/>
    <property type="match status" value="1"/>
</dbReference>
<dbReference type="GO" id="GO:0000976">
    <property type="term" value="F:transcription cis-regulatory region binding"/>
    <property type="evidence" value="ECO:0007669"/>
    <property type="project" value="TreeGrafter"/>
</dbReference>